<keyword evidence="2" id="KW-0539">Nucleus</keyword>
<dbReference type="OrthoDB" id="8195605at2759"/>
<dbReference type="EMBL" id="LBMM01014670">
    <property type="protein sequence ID" value="KMQ85084.1"/>
    <property type="molecule type" value="Genomic_DNA"/>
</dbReference>
<dbReference type="PaxDb" id="67767-A0A0J7K472"/>
<dbReference type="InterPro" id="IPR007889">
    <property type="entry name" value="HTH_Psq"/>
</dbReference>
<gene>
    <name evidence="4" type="ORF">RF55_16583</name>
</gene>
<reference evidence="4 5" key="1">
    <citation type="submission" date="2015-04" db="EMBL/GenBank/DDBJ databases">
        <title>Lasius niger genome sequencing.</title>
        <authorList>
            <person name="Konorov E.A."/>
            <person name="Nikitin M.A."/>
            <person name="Kirill M.V."/>
            <person name="Chang P."/>
        </authorList>
    </citation>
    <scope>NUCLEOTIDE SEQUENCE [LARGE SCALE GENOMIC DNA]</scope>
    <source>
        <tissue evidence="4">Whole</tissue>
    </source>
</reference>
<dbReference type="STRING" id="67767.A0A0J7K472"/>
<name>A0A0J7K472_LASNI</name>
<dbReference type="Pfam" id="PF05225">
    <property type="entry name" value="HTH_psq"/>
    <property type="match status" value="1"/>
</dbReference>
<keyword evidence="2" id="KW-0238">DNA-binding</keyword>
<dbReference type="PROSITE" id="PS50960">
    <property type="entry name" value="HTH_PSQ"/>
    <property type="match status" value="1"/>
</dbReference>
<feature type="DNA-binding region" description="H-T-H motif" evidence="2">
    <location>
        <begin position="33"/>
        <end position="53"/>
    </location>
</feature>
<sequence length="218" mass="25189">MPKFKGRTSNRGNWDENKMKKAIKCVSEGKLSVRLAAKRYNVPRSSLHDRVKAVNSNKEVILQPKLGRFDCTFPEHHAMQLYNHVKELDNRLMPLTRVEFLKLAFDFAENLKIPHRFNKEKGMAGKDFFYSFTKKYPDIVLRTLESTSISRAVGFNKPQVDHFYDLLNQLLEKYKFPASRIYNADETGVSNVHKNDKVISIKGKKQVGKLTSADEISH</sequence>
<accession>A0A0J7K472</accession>
<comment type="subcellular location">
    <subcellularLocation>
        <location evidence="1 2">Nucleus</location>
    </subcellularLocation>
</comment>
<evidence type="ECO:0000259" key="3">
    <source>
        <dbReference type="PROSITE" id="PS50960"/>
    </source>
</evidence>
<protein>
    <submittedName>
        <fullName evidence="4">Jerky-like protein</fullName>
    </submittedName>
</protein>
<evidence type="ECO:0000313" key="5">
    <source>
        <dbReference type="Proteomes" id="UP000036403"/>
    </source>
</evidence>
<proteinExistence type="predicted"/>
<feature type="domain" description="HTH psq-type" evidence="3">
    <location>
        <begin position="1"/>
        <end position="57"/>
    </location>
</feature>
<dbReference type="Proteomes" id="UP000036403">
    <property type="component" value="Unassembled WGS sequence"/>
</dbReference>
<organism evidence="4 5">
    <name type="scientific">Lasius niger</name>
    <name type="common">Black garden ant</name>
    <dbReference type="NCBI Taxonomy" id="67767"/>
    <lineage>
        <taxon>Eukaryota</taxon>
        <taxon>Metazoa</taxon>
        <taxon>Ecdysozoa</taxon>
        <taxon>Arthropoda</taxon>
        <taxon>Hexapoda</taxon>
        <taxon>Insecta</taxon>
        <taxon>Pterygota</taxon>
        <taxon>Neoptera</taxon>
        <taxon>Endopterygota</taxon>
        <taxon>Hymenoptera</taxon>
        <taxon>Apocrita</taxon>
        <taxon>Aculeata</taxon>
        <taxon>Formicoidea</taxon>
        <taxon>Formicidae</taxon>
        <taxon>Formicinae</taxon>
        <taxon>Lasius</taxon>
        <taxon>Lasius</taxon>
    </lineage>
</organism>
<evidence type="ECO:0000256" key="2">
    <source>
        <dbReference type="PROSITE-ProRule" id="PRU00320"/>
    </source>
</evidence>
<dbReference type="GO" id="GO:0003677">
    <property type="term" value="F:DNA binding"/>
    <property type="evidence" value="ECO:0007669"/>
    <property type="project" value="UniProtKB-UniRule"/>
</dbReference>
<evidence type="ECO:0000313" key="4">
    <source>
        <dbReference type="EMBL" id="KMQ85084.1"/>
    </source>
</evidence>
<comment type="caution">
    <text evidence="4">The sequence shown here is derived from an EMBL/GenBank/DDBJ whole genome shotgun (WGS) entry which is preliminary data.</text>
</comment>
<dbReference type="GO" id="GO:0005634">
    <property type="term" value="C:nucleus"/>
    <property type="evidence" value="ECO:0007669"/>
    <property type="project" value="UniProtKB-SubCell"/>
</dbReference>
<dbReference type="InterPro" id="IPR009057">
    <property type="entry name" value="Homeodomain-like_sf"/>
</dbReference>
<dbReference type="AlphaFoldDB" id="A0A0J7K472"/>
<keyword evidence="5" id="KW-1185">Reference proteome</keyword>
<dbReference type="Gene3D" id="1.10.10.60">
    <property type="entry name" value="Homeodomain-like"/>
    <property type="match status" value="1"/>
</dbReference>
<dbReference type="SUPFAM" id="SSF46689">
    <property type="entry name" value="Homeodomain-like"/>
    <property type="match status" value="1"/>
</dbReference>
<evidence type="ECO:0000256" key="1">
    <source>
        <dbReference type="ARBA" id="ARBA00004123"/>
    </source>
</evidence>